<comment type="caution">
    <text evidence="2">The sequence shown here is derived from an EMBL/GenBank/DDBJ whole genome shotgun (WGS) entry which is preliminary data.</text>
</comment>
<proteinExistence type="predicted"/>
<sequence>MAAEVPEVQLALVVSVGQPMEQLLSLLVGQAEDGQIEPPPVMELEVKLEIVCFLMNSFPEIFSFFIFTYFKVILFCYISYKNL</sequence>
<reference evidence="2 3" key="1">
    <citation type="submission" date="2014-04" db="EMBL/GenBank/DDBJ databases">
        <title>Whole genome of Muricauda olearia.</title>
        <authorList>
            <person name="Zhang X.-H."/>
            <person name="Tang K."/>
        </authorList>
    </citation>
    <scope>NUCLEOTIDE SEQUENCE [LARGE SCALE GENOMIC DNA]</scope>
    <source>
        <strain evidence="2 3">Th120</strain>
    </source>
</reference>
<accession>A0A444VR24</accession>
<evidence type="ECO:0000256" key="1">
    <source>
        <dbReference type="SAM" id="Phobius"/>
    </source>
</evidence>
<dbReference type="AlphaFoldDB" id="A0A444VR24"/>
<protein>
    <submittedName>
        <fullName evidence="2">Uncharacterized protein</fullName>
    </submittedName>
</protein>
<name>A0A444VR24_9FLAO</name>
<evidence type="ECO:0000313" key="2">
    <source>
        <dbReference type="EMBL" id="RYC53129.1"/>
    </source>
</evidence>
<keyword evidence="1" id="KW-0472">Membrane</keyword>
<organism evidence="2 3">
    <name type="scientific">Flagellimonas olearia</name>
    <dbReference type="NCBI Taxonomy" id="552546"/>
    <lineage>
        <taxon>Bacteria</taxon>
        <taxon>Pseudomonadati</taxon>
        <taxon>Bacteroidota</taxon>
        <taxon>Flavobacteriia</taxon>
        <taxon>Flavobacteriales</taxon>
        <taxon>Flavobacteriaceae</taxon>
        <taxon>Flagellimonas</taxon>
    </lineage>
</organism>
<dbReference type="Proteomes" id="UP000290261">
    <property type="component" value="Unassembled WGS sequence"/>
</dbReference>
<evidence type="ECO:0000313" key="3">
    <source>
        <dbReference type="Proteomes" id="UP000290261"/>
    </source>
</evidence>
<feature type="transmembrane region" description="Helical" evidence="1">
    <location>
        <begin position="61"/>
        <end position="80"/>
    </location>
</feature>
<keyword evidence="3" id="KW-1185">Reference proteome</keyword>
<gene>
    <name evidence="2" type="ORF">DN53_02615</name>
</gene>
<dbReference type="EMBL" id="JJMP01000001">
    <property type="protein sequence ID" value="RYC53129.1"/>
    <property type="molecule type" value="Genomic_DNA"/>
</dbReference>
<keyword evidence="1" id="KW-1133">Transmembrane helix</keyword>
<keyword evidence="1" id="KW-0812">Transmembrane</keyword>